<feature type="transmembrane region" description="Helical" evidence="5">
    <location>
        <begin position="205"/>
        <end position="224"/>
    </location>
</feature>
<keyword evidence="2 5" id="KW-0812">Transmembrane</keyword>
<evidence type="ECO:0000256" key="4">
    <source>
        <dbReference type="ARBA" id="ARBA00023136"/>
    </source>
</evidence>
<keyword evidence="3 5" id="KW-1133">Transmembrane helix</keyword>
<evidence type="ECO:0000259" key="6">
    <source>
        <dbReference type="Pfam" id="PF01694"/>
    </source>
</evidence>
<keyword evidence="4 5" id="KW-0472">Membrane</keyword>
<evidence type="ECO:0000256" key="1">
    <source>
        <dbReference type="ARBA" id="ARBA00004141"/>
    </source>
</evidence>
<dbReference type="GO" id="GO:0004252">
    <property type="term" value="F:serine-type endopeptidase activity"/>
    <property type="evidence" value="ECO:0007669"/>
    <property type="project" value="InterPro"/>
</dbReference>
<dbReference type="RefSeq" id="XP_040776732.1">
    <property type="nucleotide sequence ID" value="XM_040915174.1"/>
</dbReference>
<evidence type="ECO:0000313" key="7">
    <source>
        <dbReference type="EMBL" id="KAF3765771.1"/>
    </source>
</evidence>
<dbReference type="Gene3D" id="1.20.1540.10">
    <property type="entry name" value="Rhomboid-like"/>
    <property type="match status" value="1"/>
</dbReference>
<gene>
    <name evidence="7" type="ORF">M406DRAFT_105962</name>
</gene>
<comment type="subcellular location">
    <subcellularLocation>
        <location evidence="1">Membrane</location>
        <topology evidence="1">Multi-pass membrane protein</topology>
    </subcellularLocation>
</comment>
<reference evidence="7" key="1">
    <citation type="journal article" date="2020" name="Phytopathology">
        <title>Genome sequence of the chestnut blight fungus Cryphonectria parasitica EP155: A fundamental resource for an archetypical invasive plant pathogen.</title>
        <authorList>
            <person name="Crouch J.A."/>
            <person name="Dawe A."/>
            <person name="Aerts A."/>
            <person name="Barry K."/>
            <person name="Churchill A.C.L."/>
            <person name="Grimwood J."/>
            <person name="Hillman B."/>
            <person name="Milgroom M.G."/>
            <person name="Pangilinan J."/>
            <person name="Smith M."/>
            <person name="Salamov A."/>
            <person name="Schmutz J."/>
            <person name="Yadav J."/>
            <person name="Grigoriev I.V."/>
            <person name="Nuss D."/>
        </authorList>
    </citation>
    <scope>NUCLEOTIDE SEQUENCE</scope>
    <source>
        <strain evidence="7">EP155</strain>
    </source>
</reference>
<feature type="transmembrane region" description="Helical" evidence="5">
    <location>
        <begin position="330"/>
        <end position="348"/>
    </location>
</feature>
<feature type="transmembrane region" description="Helical" evidence="5">
    <location>
        <begin position="265"/>
        <end position="284"/>
    </location>
</feature>
<dbReference type="GO" id="GO:0016020">
    <property type="term" value="C:membrane"/>
    <property type="evidence" value="ECO:0007669"/>
    <property type="project" value="UniProtKB-SubCell"/>
</dbReference>
<protein>
    <recommendedName>
        <fullName evidence="6">Peptidase S54 rhomboid domain-containing protein</fullName>
    </recommendedName>
</protein>
<feature type="domain" description="Peptidase S54 rhomboid" evidence="6">
    <location>
        <begin position="195"/>
        <end position="347"/>
    </location>
</feature>
<evidence type="ECO:0000256" key="5">
    <source>
        <dbReference type="SAM" id="Phobius"/>
    </source>
</evidence>
<feature type="transmembrane region" description="Helical" evidence="5">
    <location>
        <begin position="236"/>
        <end position="253"/>
    </location>
</feature>
<organism evidence="7 8">
    <name type="scientific">Cryphonectria parasitica (strain ATCC 38755 / EP155)</name>
    <dbReference type="NCBI Taxonomy" id="660469"/>
    <lineage>
        <taxon>Eukaryota</taxon>
        <taxon>Fungi</taxon>
        <taxon>Dikarya</taxon>
        <taxon>Ascomycota</taxon>
        <taxon>Pezizomycotina</taxon>
        <taxon>Sordariomycetes</taxon>
        <taxon>Sordariomycetidae</taxon>
        <taxon>Diaporthales</taxon>
        <taxon>Cryphonectriaceae</taxon>
        <taxon>Cryphonectria-Endothia species complex</taxon>
        <taxon>Cryphonectria</taxon>
    </lineage>
</organism>
<dbReference type="InterPro" id="IPR035952">
    <property type="entry name" value="Rhomboid-like_sf"/>
</dbReference>
<dbReference type="PANTHER" id="PTHR43731">
    <property type="entry name" value="RHOMBOID PROTEASE"/>
    <property type="match status" value="1"/>
</dbReference>
<accession>A0A9P5CQ16</accession>
<evidence type="ECO:0000256" key="3">
    <source>
        <dbReference type="ARBA" id="ARBA00022989"/>
    </source>
</evidence>
<sequence length="372" mass="40975">MLWNTPEGDQKELSGLWLGDMDKNGGGGGGGGGGGELATIVIDDEQAWIWSYQQVNWSQHPVRIVGPAIWSITAVSTIYFTFAAWDVYQDVKGYSKESRRGLTFDRIEADRLRKLRARRRTQESVSSSPFSGGPIVVTSPSSVWNSLSGPDQVVASVAAVNLTTLALSRAPSDPARRFVLGLAHTPVEGPFRNRQLLTSSFVHTGPLHLFMNMFVLFNFGHNLANSSQFMGSGTHTAAFYLSAGIISALGSHISTRFWPNKSHRFRPGVGFSGVVSTIFAAWCTERPDSRLRILPLPWSFSARDLLEFSVGFETLGVLGLWRYLRLPLDVAFACHLTGLAFGAAYVTYGKAGRFWTHFRGAAFRTMQFTRLV</sequence>
<dbReference type="Proteomes" id="UP000803844">
    <property type="component" value="Unassembled WGS sequence"/>
</dbReference>
<name>A0A9P5CQ16_CRYP1</name>
<evidence type="ECO:0000256" key="2">
    <source>
        <dbReference type="ARBA" id="ARBA00022692"/>
    </source>
</evidence>
<dbReference type="PANTHER" id="PTHR43731:SF34">
    <property type="entry name" value="PEPTIDASE S54 RHOMBOID DOMAIN-CONTAINING PROTEIN"/>
    <property type="match status" value="1"/>
</dbReference>
<dbReference type="InterPro" id="IPR050925">
    <property type="entry name" value="Rhomboid_protease_S54"/>
</dbReference>
<comment type="caution">
    <text evidence="7">The sequence shown here is derived from an EMBL/GenBank/DDBJ whole genome shotgun (WGS) entry which is preliminary data.</text>
</comment>
<dbReference type="Pfam" id="PF01694">
    <property type="entry name" value="Rhomboid"/>
    <property type="match status" value="1"/>
</dbReference>
<dbReference type="AlphaFoldDB" id="A0A9P5CQ16"/>
<keyword evidence="8" id="KW-1185">Reference proteome</keyword>
<dbReference type="SUPFAM" id="SSF144091">
    <property type="entry name" value="Rhomboid-like"/>
    <property type="match status" value="1"/>
</dbReference>
<dbReference type="OrthoDB" id="10260614at2759"/>
<dbReference type="GeneID" id="63832303"/>
<dbReference type="EMBL" id="MU032347">
    <property type="protein sequence ID" value="KAF3765771.1"/>
    <property type="molecule type" value="Genomic_DNA"/>
</dbReference>
<dbReference type="InterPro" id="IPR022764">
    <property type="entry name" value="Peptidase_S54_rhomboid_dom"/>
</dbReference>
<evidence type="ECO:0000313" key="8">
    <source>
        <dbReference type="Proteomes" id="UP000803844"/>
    </source>
</evidence>
<proteinExistence type="predicted"/>